<dbReference type="Proteomes" id="UP001165136">
    <property type="component" value="Unassembled WGS sequence"/>
</dbReference>
<sequence>MSLVRLSQADAGETTELHVGDTVELTLPEVRTSGYRWHWHLSDAVRVVADEYVRGDDRSGGVVAAVGEGPPGKGGVRRLALDIVGAGRHHIWAELGRPWEPQPHRSITFRLSVTDNTRPNG</sequence>
<keyword evidence="5" id="KW-1185">Reference proteome</keyword>
<keyword evidence="1" id="KW-0646">Protease inhibitor</keyword>
<dbReference type="InterPro" id="IPR018990">
    <property type="entry name" value="Prot_inh_I42_chagasin"/>
</dbReference>
<protein>
    <recommendedName>
        <fullName evidence="3">Proteinase inhibitor I42 chagasin domain-containing protein</fullName>
    </recommendedName>
</protein>
<keyword evidence="2" id="KW-0789">Thiol protease inhibitor</keyword>
<dbReference type="SUPFAM" id="SSF141066">
    <property type="entry name" value="ICP-like"/>
    <property type="match status" value="1"/>
</dbReference>
<accession>A0A9W6VCK8</accession>
<dbReference type="EMBL" id="BSTI01000001">
    <property type="protein sequence ID" value="GLY63860.1"/>
    <property type="molecule type" value="Genomic_DNA"/>
</dbReference>
<dbReference type="RefSeq" id="WP_027941242.1">
    <property type="nucleotide sequence ID" value="NZ_BSTI01000001.1"/>
</dbReference>
<evidence type="ECO:0000313" key="4">
    <source>
        <dbReference type="EMBL" id="GLY63860.1"/>
    </source>
</evidence>
<feature type="domain" description="Proteinase inhibitor I42 chagasin" evidence="3">
    <location>
        <begin position="17"/>
        <end position="113"/>
    </location>
</feature>
<dbReference type="Pfam" id="PF09394">
    <property type="entry name" value="Inhibitor_I42"/>
    <property type="match status" value="1"/>
</dbReference>
<evidence type="ECO:0000256" key="1">
    <source>
        <dbReference type="ARBA" id="ARBA00022690"/>
    </source>
</evidence>
<reference evidence="4" key="1">
    <citation type="submission" date="2023-03" db="EMBL/GenBank/DDBJ databases">
        <title>Amycolatopsis taiwanensis NBRC 103393.</title>
        <authorList>
            <person name="Ichikawa N."/>
            <person name="Sato H."/>
            <person name="Tonouchi N."/>
        </authorList>
    </citation>
    <scope>NUCLEOTIDE SEQUENCE</scope>
    <source>
        <strain evidence="4">NBRC 103393</strain>
    </source>
</reference>
<name>A0A9W6VCK8_9PSEU</name>
<gene>
    <name evidence="4" type="ORF">Atai01_04790</name>
</gene>
<dbReference type="AlphaFoldDB" id="A0A9W6VCK8"/>
<evidence type="ECO:0000256" key="2">
    <source>
        <dbReference type="ARBA" id="ARBA00022704"/>
    </source>
</evidence>
<evidence type="ECO:0000259" key="3">
    <source>
        <dbReference type="Pfam" id="PF09394"/>
    </source>
</evidence>
<organism evidence="4 5">
    <name type="scientific">Amycolatopsis taiwanensis</name>
    <dbReference type="NCBI Taxonomy" id="342230"/>
    <lineage>
        <taxon>Bacteria</taxon>
        <taxon>Bacillati</taxon>
        <taxon>Actinomycetota</taxon>
        <taxon>Actinomycetes</taxon>
        <taxon>Pseudonocardiales</taxon>
        <taxon>Pseudonocardiaceae</taxon>
        <taxon>Amycolatopsis</taxon>
    </lineage>
</organism>
<dbReference type="InterPro" id="IPR036331">
    <property type="entry name" value="Chagasin-like_sf"/>
</dbReference>
<dbReference type="GO" id="GO:0004869">
    <property type="term" value="F:cysteine-type endopeptidase inhibitor activity"/>
    <property type="evidence" value="ECO:0007669"/>
    <property type="project" value="UniProtKB-KW"/>
</dbReference>
<evidence type="ECO:0000313" key="5">
    <source>
        <dbReference type="Proteomes" id="UP001165136"/>
    </source>
</evidence>
<dbReference type="Gene3D" id="2.60.40.2020">
    <property type="match status" value="1"/>
</dbReference>
<proteinExistence type="predicted"/>
<comment type="caution">
    <text evidence="4">The sequence shown here is derived from an EMBL/GenBank/DDBJ whole genome shotgun (WGS) entry which is preliminary data.</text>
</comment>